<reference evidence="2" key="1">
    <citation type="submission" date="2019-06" db="EMBL/GenBank/DDBJ databases">
        <title>The complete genome of Emcibacter congregatus ZYLT.</title>
        <authorList>
            <person name="Zhao Z."/>
        </authorList>
    </citation>
    <scope>NUCLEOTIDE SEQUENCE [LARGE SCALE GENOMIC DNA]</scope>
    <source>
        <strain evidence="2">MCCC 1A06723</strain>
    </source>
</reference>
<name>A0A501PAX4_9PROT</name>
<dbReference type="Pfam" id="PF14350">
    <property type="entry name" value="Beta_protein"/>
    <property type="match status" value="1"/>
</dbReference>
<evidence type="ECO:0000313" key="1">
    <source>
        <dbReference type="EMBL" id="TPD57385.1"/>
    </source>
</evidence>
<dbReference type="OrthoDB" id="7475055at2"/>
<dbReference type="EMBL" id="VFIY01000018">
    <property type="protein sequence ID" value="TPD57385.1"/>
    <property type="molecule type" value="Genomic_DNA"/>
</dbReference>
<gene>
    <name evidence="1" type="ORF">FIV46_14770</name>
</gene>
<keyword evidence="2" id="KW-1185">Reference proteome</keyword>
<accession>A0A501PAX4</accession>
<dbReference type="Proteomes" id="UP000319148">
    <property type="component" value="Unassembled WGS sequence"/>
</dbReference>
<organism evidence="1 2">
    <name type="scientific">Emcibacter nanhaiensis</name>
    <dbReference type="NCBI Taxonomy" id="1505037"/>
    <lineage>
        <taxon>Bacteria</taxon>
        <taxon>Pseudomonadati</taxon>
        <taxon>Pseudomonadota</taxon>
        <taxon>Alphaproteobacteria</taxon>
        <taxon>Emcibacterales</taxon>
        <taxon>Emcibacteraceae</taxon>
        <taxon>Emcibacter</taxon>
    </lineage>
</organism>
<sequence>MIRAFKQVGYCPTLALRPSEMRALEELPEHVKDDLLPLILLQPWTSSQTLDKATDRIAQAYENRPVLIDINDRYPLTGDREVFAEIRALQNSVNGYEHWCNYIENNQYMIPILQIRDLAQLRVQVTRLSSLDRGLALRFTEENMVGATDILNMVAELTAVDTLLVIFDFEQASRELLARASVAISYVNACAEIAPSAHFVVSASSFPDSFTAITEQDIYEREFFSLVSGELGDLNLIYGDRGSARAIPLRGGGGTPAPRVDYPLERTWKFFRKEYEATGDYDYDKAMRNIAYKKAAQALTATAFWDPEVRIWGTQMIEKTTEQKPGCIDSPAKATAVRINLHLHRQNSYGRERGVLLDTDDDFID</sequence>
<dbReference type="AlphaFoldDB" id="A0A501PAX4"/>
<protein>
    <submittedName>
        <fullName evidence="1">Protein beta</fullName>
    </submittedName>
</protein>
<evidence type="ECO:0000313" key="2">
    <source>
        <dbReference type="Proteomes" id="UP000319148"/>
    </source>
</evidence>
<dbReference type="InterPro" id="IPR025683">
    <property type="entry name" value="Protein_beta"/>
</dbReference>
<comment type="caution">
    <text evidence="1">The sequence shown here is derived from an EMBL/GenBank/DDBJ whole genome shotgun (WGS) entry which is preliminary data.</text>
</comment>
<proteinExistence type="predicted"/>
<dbReference type="RefSeq" id="WP_139941700.1">
    <property type="nucleotide sequence ID" value="NZ_JBHSYP010000005.1"/>
</dbReference>